<dbReference type="SUPFAM" id="SSF82109">
    <property type="entry name" value="MIR domain"/>
    <property type="match status" value="1"/>
</dbReference>
<sequence length="344" mass="39757">MEFPKYNATCHPNEYIKQMTAHCKINKITNEQEILEFCKLMIDSTITLPNEINSLNELVMTLKSHLTFNIFKNTCKEKLKFLKYVSEKKGGNTCAFLSNFRSLCNDAEINDSEEIKNLLFKTLPPLNDFCKMEFKKRIDGIDSMDEILKVFSDVVFDELNVIEYDSLIALKHVATGKYLSTCKKDKSIAVYAGDKLPNSNTIWLAKTKHSPSTDINKLPYQSNKIFYNDTLYLYNGDYKDYRLYIDDNKSPITGHAEVSINNASVEKFSRLFKDDYAIRFIKSNSTHNNDYVKTKDIIKLQFLQTGCLLRSHDSTFMIGNKLFQEVIGHRERAGGNDKWIIELI</sequence>
<dbReference type="InterPro" id="IPR016093">
    <property type="entry name" value="MIR_motif"/>
</dbReference>
<name>A0A397SGQ5_9GLOM</name>
<proteinExistence type="predicted"/>
<dbReference type="Proteomes" id="UP000265703">
    <property type="component" value="Unassembled WGS sequence"/>
</dbReference>
<feature type="non-terminal residue" evidence="3">
    <location>
        <position position="1"/>
    </location>
</feature>
<organism evidence="3 4">
    <name type="scientific">Glomus cerebriforme</name>
    <dbReference type="NCBI Taxonomy" id="658196"/>
    <lineage>
        <taxon>Eukaryota</taxon>
        <taxon>Fungi</taxon>
        <taxon>Fungi incertae sedis</taxon>
        <taxon>Mucoromycota</taxon>
        <taxon>Glomeromycotina</taxon>
        <taxon>Glomeromycetes</taxon>
        <taxon>Glomerales</taxon>
        <taxon>Glomeraceae</taxon>
        <taxon>Glomus</taxon>
    </lineage>
</organism>
<reference evidence="3 4" key="1">
    <citation type="submission" date="2018-06" db="EMBL/GenBank/DDBJ databases">
        <title>Comparative genomics reveals the genomic features of Rhizophagus irregularis, R. cerebriforme, R. diaphanum and Gigaspora rosea, and their symbiotic lifestyle signature.</title>
        <authorList>
            <person name="Morin E."/>
            <person name="San Clemente H."/>
            <person name="Chen E.C.H."/>
            <person name="De La Providencia I."/>
            <person name="Hainaut M."/>
            <person name="Kuo A."/>
            <person name="Kohler A."/>
            <person name="Murat C."/>
            <person name="Tang N."/>
            <person name="Roy S."/>
            <person name="Loubradou J."/>
            <person name="Henrissat B."/>
            <person name="Grigoriev I.V."/>
            <person name="Corradi N."/>
            <person name="Roux C."/>
            <person name="Martin F.M."/>
        </authorList>
    </citation>
    <scope>NUCLEOTIDE SEQUENCE [LARGE SCALE GENOMIC DNA]</scope>
    <source>
        <strain evidence="3 4">DAOM 227022</strain>
    </source>
</reference>
<keyword evidence="1" id="KW-0677">Repeat</keyword>
<gene>
    <name evidence="3" type="ORF">C1645_475514</name>
</gene>
<protein>
    <recommendedName>
        <fullName evidence="2">MIR domain-containing protein</fullName>
    </recommendedName>
</protein>
<evidence type="ECO:0000313" key="4">
    <source>
        <dbReference type="Proteomes" id="UP000265703"/>
    </source>
</evidence>
<accession>A0A397SGQ5</accession>
<dbReference type="AlphaFoldDB" id="A0A397SGQ5"/>
<dbReference type="EMBL" id="QKYT01000595">
    <property type="protein sequence ID" value="RIA83147.1"/>
    <property type="molecule type" value="Genomic_DNA"/>
</dbReference>
<dbReference type="PROSITE" id="PS50919">
    <property type="entry name" value="MIR"/>
    <property type="match status" value="1"/>
</dbReference>
<feature type="domain" description="MIR" evidence="2">
    <location>
        <begin position="289"/>
        <end position="344"/>
    </location>
</feature>
<evidence type="ECO:0000259" key="2">
    <source>
        <dbReference type="PROSITE" id="PS50919"/>
    </source>
</evidence>
<dbReference type="OrthoDB" id="2311246at2759"/>
<dbReference type="Gene3D" id="2.80.10.50">
    <property type="match status" value="1"/>
</dbReference>
<evidence type="ECO:0000313" key="3">
    <source>
        <dbReference type="EMBL" id="RIA83147.1"/>
    </source>
</evidence>
<evidence type="ECO:0000256" key="1">
    <source>
        <dbReference type="ARBA" id="ARBA00022737"/>
    </source>
</evidence>
<dbReference type="InterPro" id="IPR036300">
    <property type="entry name" value="MIR_dom_sf"/>
</dbReference>
<keyword evidence="4" id="KW-1185">Reference proteome</keyword>
<comment type="caution">
    <text evidence="3">The sequence shown here is derived from an EMBL/GenBank/DDBJ whole genome shotgun (WGS) entry which is preliminary data.</text>
</comment>